<dbReference type="OrthoDB" id="1351641at2"/>
<dbReference type="InterPro" id="IPR041223">
    <property type="entry name" value="ApeA_NTD"/>
</dbReference>
<reference evidence="2 3" key="1">
    <citation type="submission" date="2019-02" db="EMBL/GenBank/DDBJ databases">
        <title>Pedobacter sp. RP-3-11 sp. nov., isolated from Arctic soil.</title>
        <authorList>
            <person name="Dahal R.H."/>
        </authorList>
    </citation>
    <scope>NUCLEOTIDE SEQUENCE [LARGE SCALE GENOMIC DNA]</scope>
    <source>
        <strain evidence="2 3">RP-3-11</strain>
    </source>
</reference>
<dbReference type="Proteomes" id="UP000291485">
    <property type="component" value="Unassembled WGS sequence"/>
</dbReference>
<protein>
    <recommendedName>
        <fullName evidence="1">ApeA N-terminal domain-containing protein</fullName>
    </recommendedName>
</protein>
<evidence type="ECO:0000259" key="1">
    <source>
        <dbReference type="Pfam" id="PF18862"/>
    </source>
</evidence>
<evidence type="ECO:0000313" key="3">
    <source>
        <dbReference type="Proteomes" id="UP000291485"/>
    </source>
</evidence>
<dbReference type="RefSeq" id="WP_131562981.1">
    <property type="nucleotide sequence ID" value="NZ_SJSN01000036.1"/>
</dbReference>
<name>A0A4R0NDZ0_9SPHI</name>
<feature type="domain" description="ApeA N-terminal" evidence="1">
    <location>
        <begin position="6"/>
        <end position="78"/>
    </location>
</feature>
<keyword evidence="3" id="KW-1185">Reference proteome</keyword>
<organism evidence="2 3">
    <name type="scientific">Pedobacter frigidisoli</name>
    <dbReference type="NCBI Taxonomy" id="2530455"/>
    <lineage>
        <taxon>Bacteria</taxon>
        <taxon>Pseudomonadati</taxon>
        <taxon>Bacteroidota</taxon>
        <taxon>Sphingobacteriia</taxon>
        <taxon>Sphingobacteriales</taxon>
        <taxon>Sphingobacteriaceae</taxon>
        <taxon>Pedobacter</taxon>
    </lineage>
</organism>
<dbReference type="EMBL" id="SJSN01000036">
    <property type="protein sequence ID" value="TCC97322.1"/>
    <property type="molecule type" value="Genomic_DNA"/>
</dbReference>
<dbReference type="AlphaFoldDB" id="A0A4R0NDZ0"/>
<dbReference type="Pfam" id="PF18862">
    <property type="entry name" value="ApeA_NTD1"/>
    <property type="match status" value="1"/>
</dbReference>
<proteinExistence type="predicted"/>
<evidence type="ECO:0000313" key="2">
    <source>
        <dbReference type="EMBL" id="TCC97322.1"/>
    </source>
</evidence>
<comment type="caution">
    <text evidence="2">The sequence shown here is derived from an EMBL/GenBank/DDBJ whole genome shotgun (WGS) entry which is preliminary data.</text>
</comment>
<accession>A0A4R0NDZ0</accession>
<gene>
    <name evidence="2" type="ORF">EZ449_22015</name>
</gene>
<sequence length="89" mass="9992">MNEKREIKGIWFIPSSPEIEVGGILTYEPGKIIKLELIGDLMQRTDFTAYFDDSKHEVIYGVTSTGKKISIYECYGSLLSSSTLVIRLG</sequence>